<evidence type="ECO:0000313" key="7">
    <source>
        <dbReference type="Proteomes" id="UP000236291"/>
    </source>
</evidence>
<dbReference type="STRING" id="57577.A0A2K3LY34"/>
<dbReference type="SMART" id="SM00220">
    <property type="entry name" value="S_TKc"/>
    <property type="match status" value="1"/>
</dbReference>
<sequence length="251" mass="28202">IDIMGCVNSTYTPPRNRTRNRNRSRHVDRLKDQYANSDSAIKTIITHKKNYSSKESEVESKKRPLSVKTTTSGDNTGGGGGGGGGDDEKIKDVARDIDDDKSEGEEEENKNNNIASYEVKVGDGEWPKWLVDNIPKNVLATLIRKTADSYEKLGKVGRGTYSNVYKARDKDSGKIVALKKVRFDTSDSESIKFMAREIMIIQTLDHPNVIKLEGLATSRMQYSLYLVFEYMQCDLTRVISRPGERLSEPQV</sequence>
<dbReference type="GO" id="GO:0008353">
    <property type="term" value="F:RNA polymerase II CTD heptapeptide repeat kinase activity"/>
    <property type="evidence" value="ECO:0007669"/>
    <property type="project" value="TreeGrafter"/>
</dbReference>
<evidence type="ECO:0000313" key="6">
    <source>
        <dbReference type="EMBL" id="PNX83432.1"/>
    </source>
</evidence>
<feature type="binding site" evidence="3">
    <location>
        <position position="179"/>
    </location>
    <ligand>
        <name>ATP</name>
        <dbReference type="ChEBI" id="CHEBI:30616"/>
    </ligand>
</feature>
<keyword evidence="6" id="KW-0808">Transferase</keyword>
<dbReference type="PROSITE" id="PS00107">
    <property type="entry name" value="PROTEIN_KINASE_ATP"/>
    <property type="match status" value="1"/>
</dbReference>
<evidence type="ECO:0000256" key="1">
    <source>
        <dbReference type="ARBA" id="ARBA00022741"/>
    </source>
</evidence>
<feature type="domain" description="Protein kinase" evidence="5">
    <location>
        <begin position="150"/>
        <end position="251"/>
    </location>
</feature>
<evidence type="ECO:0000259" key="5">
    <source>
        <dbReference type="PROSITE" id="PS50011"/>
    </source>
</evidence>
<dbReference type="PANTHER" id="PTHR24056">
    <property type="entry name" value="CELL DIVISION PROTEIN KINASE"/>
    <property type="match status" value="1"/>
</dbReference>
<evidence type="ECO:0000256" key="4">
    <source>
        <dbReference type="SAM" id="MobiDB-lite"/>
    </source>
</evidence>
<dbReference type="PANTHER" id="PTHR24056:SF221">
    <property type="entry name" value="OS02G0304500 PROTEIN"/>
    <property type="match status" value="1"/>
</dbReference>
<keyword evidence="6" id="KW-0418">Kinase</keyword>
<dbReference type="InterPro" id="IPR011009">
    <property type="entry name" value="Kinase-like_dom_sf"/>
</dbReference>
<evidence type="ECO:0000256" key="3">
    <source>
        <dbReference type="PROSITE-ProRule" id="PRU10141"/>
    </source>
</evidence>
<name>A0A2K3LY34_TRIPR</name>
<dbReference type="InterPro" id="IPR050108">
    <property type="entry name" value="CDK"/>
</dbReference>
<dbReference type="FunFam" id="3.30.200.20:FF:000021">
    <property type="entry name" value="probable serine/threonine-protein kinase At1g54610"/>
    <property type="match status" value="1"/>
</dbReference>
<feature type="region of interest" description="Disordered" evidence="4">
    <location>
        <begin position="49"/>
        <end position="90"/>
    </location>
</feature>
<feature type="compositionally biased region" description="Basic and acidic residues" evidence="4">
    <location>
        <begin position="52"/>
        <end position="62"/>
    </location>
</feature>
<evidence type="ECO:0000256" key="2">
    <source>
        <dbReference type="ARBA" id="ARBA00022840"/>
    </source>
</evidence>
<feature type="region of interest" description="Disordered" evidence="4">
    <location>
        <begin position="1"/>
        <end position="24"/>
    </location>
</feature>
<dbReference type="GO" id="GO:0005524">
    <property type="term" value="F:ATP binding"/>
    <property type="evidence" value="ECO:0007669"/>
    <property type="project" value="UniProtKB-UniRule"/>
</dbReference>
<feature type="compositionally biased region" description="Gly residues" evidence="4">
    <location>
        <begin position="75"/>
        <end position="84"/>
    </location>
</feature>
<dbReference type="InterPro" id="IPR017441">
    <property type="entry name" value="Protein_kinase_ATP_BS"/>
</dbReference>
<dbReference type="InterPro" id="IPR000719">
    <property type="entry name" value="Prot_kinase_dom"/>
</dbReference>
<reference evidence="6 7" key="1">
    <citation type="journal article" date="2014" name="Am. J. Bot.">
        <title>Genome assembly and annotation for red clover (Trifolium pratense; Fabaceae).</title>
        <authorList>
            <person name="Istvanek J."/>
            <person name="Jaros M."/>
            <person name="Krenek A."/>
            <person name="Repkova J."/>
        </authorList>
    </citation>
    <scope>NUCLEOTIDE SEQUENCE [LARGE SCALE GENOMIC DNA]</scope>
    <source>
        <strain evidence="7">cv. Tatra</strain>
        <tissue evidence="6">Young leaves</tissue>
    </source>
</reference>
<dbReference type="GO" id="GO:0000307">
    <property type="term" value="C:cyclin-dependent protein kinase holoenzyme complex"/>
    <property type="evidence" value="ECO:0007669"/>
    <property type="project" value="TreeGrafter"/>
</dbReference>
<feature type="non-terminal residue" evidence="6">
    <location>
        <position position="1"/>
    </location>
</feature>
<dbReference type="GO" id="GO:0032968">
    <property type="term" value="P:positive regulation of transcription elongation by RNA polymerase II"/>
    <property type="evidence" value="ECO:0007669"/>
    <property type="project" value="TreeGrafter"/>
</dbReference>
<dbReference type="PROSITE" id="PS50011">
    <property type="entry name" value="PROTEIN_KINASE_DOM"/>
    <property type="match status" value="1"/>
</dbReference>
<dbReference type="ExpressionAtlas" id="A0A2K3LY34">
    <property type="expression patterns" value="baseline"/>
</dbReference>
<dbReference type="Pfam" id="PF00069">
    <property type="entry name" value="Pkinase"/>
    <property type="match status" value="1"/>
</dbReference>
<proteinExistence type="predicted"/>
<protein>
    <submittedName>
        <fullName evidence="6">Putative serine threonine-protein kinase</fullName>
    </submittedName>
</protein>
<comment type="caution">
    <text evidence="6">The sequence shown here is derived from an EMBL/GenBank/DDBJ whole genome shotgun (WGS) entry which is preliminary data.</text>
</comment>
<dbReference type="GO" id="GO:0005634">
    <property type="term" value="C:nucleus"/>
    <property type="evidence" value="ECO:0007669"/>
    <property type="project" value="TreeGrafter"/>
</dbReference>
<accession>A0A2K3LY34</accession>
<dbReference type="EMBL" id="ASHM01044102">
    <property type="protein sequence ID" value="PNX83432.1"/>
    <property type="molecule type" value="Genomic_DNA"/>
</dbReference>
<reference evidence="6 7" key="2">
    <citation type="journal article" date="2017" name="Front. Plant Sci.">
        <title>Gene Classification and Mining of Molecular Markers Useful in Red Clover (Trifolium pratense) Breeding.</title>
        <authorList>
            <person name="Istvanek J."/>
            <person name="Dluhosova J."/>
            <person name="Dluhos P."/>
            <person name="Patkova L."/>
            <person name="Nedelnik J."/>
            <person name="Repkova J."/>
        </authorList>
    </citation>
    <scope>NUCLEOTIDE SEQUENCE [LARGE SCALE GENOMIC DNA]</scope>
    <source>
        <strain evidence="7">cv. Tatra</strain>
        <tissue evidence="6">Young leaves</tissue>
    </source>
</reference>
<keyword evidence="2 3" id="KW-0067">ATP-binding</keyword>
<dbReference type="SUPFAM" id="SSF56112">
    <property type="entry name" value="Protein kinase-like (PK-like)"/>
    <property type="match status" value="1"/>
</dbReference>
<dbReference type="Proteomes" id="UP000236291">
    <property type="component" value="Unassembled WGS sequence"/>
</dbReference>
<dbReference type="Gene3D" id="3.30.200.20">
    <property type="entry name" value="Phosphorylase Kinase, domain 1"/>
    <property type="match status" value="1"/>
</dbReference>
<keyword evidence="1 3" id="KW-0547">Nucleotide-binding</keyword>
<dbReference type="AlphaFoldDB" id="A0A2K3LY34"/>
<organism evidence="6 7">
    <name type="scientific">Trifolium pratense</name>
    <name type="common">Red clover</name>
    <dbReference type="NCBI Taxonomy" id="57577"/>
    <lineage>
        <taxon>Eukaryota</taxon>
        <taxon>Viridiplantae</taxon>
        <taxon>Streptophyta</taxon>
        <taxon>Embryophyta</taxon>
        <taxon>Tracheophyta</taxon>
        <taxon>Spermatophyta</taxon>
        <taxon>Magnoliopsida</taxon>
        <taxon>eudicotyledons</taxon>
        <taxon>Gunneridae</taxon>
        <taxon>Pentapetalae</taxon>
        <taxon>rosids</taxon>
        <taxon>fabids</taxon>
        <taxon>Fabales</taxon>
        <taxon>Fabaceae</taxon>
        <taxon>Papilionoideae</taxon>
        <taxon>50 kb inversion clade</taxon>
        <taxon>NPAAA clade</taxon>
        <taxon>Hologalegina</taxon>
        <taxon>IRL clade</taxon>
        <taxon>Trifolieae</taxon>
        <taxon>Trifolium</taxon>
    </lineage>
</organism>
<gene>
    <name evidence="6" type="ORF">L195_g039474</name>
</gene>